<dbReference type="AlphaFoldDB" id="A0A9P4K5L2"/>
<reference evidence="3" key="1">
    <citation type="journal article" date="2020" name="Stud. Mycol.">
        <title>101 Dothideomycetes genomes: A test case for predicting lifestyles and emergence of pathogens.</title>
        <authorList>
            <person name="Haridas S."/>
            <person name="Albert R."/>
            <person name="Binder M."/>
            <person name="Bloem J."/>
            <person name="LaButti K."/>
            <person name="Salamov A."/>
            <person name="Andreopoulos B."/>
            <person name="Baker S."/>
            <person name="Barry K."/>
            <person name="Bills G."/>
            <person name="Bluhm B."/>
            <person name="Cannon C."/>
            <person name="Castanera R."/>
            <person name="Culley D."/>
            <person name="Daum C."/>
            <person name="Ezra D."/>
            <person name="Gonzalez J."/>
            <person name="Henrissat B."/>
            <person name="Kuo A."/>
            <person name="Liang C."/>
            <person name="Lipzen A."/>
            <person name="Lutzoni F."/>
            <person name="Magnuson J."/>
            <person name="Mondo S."/>
            <person name="Nolan M."/>
            <person name="Ohm R."/>
            <person name="Pangilinan J."/>
            <person name="Park H.-J."/>
            <person name="Ramirez L."/>
            <person name="Alfaro M."/>
            <person name="Sun H."/>
            <person name="Tritt A."/>
            <person name="Yoshinaga Y."/>
            <person name="Zwiers L.-H."/>
            <person name="Turgeon B."/>
            <person name="Goodwin S."/>
            <person name="Spatafora J."/>
            <person name="Crous P."/>
            <person name="Grigoriev I."/>
        </authorList>
    </citation>
    <scope>NUCLEOTIDE SEQUENCE [LARGE SCALE GENOMIC DNA]</scope>
    <source>
        <strain evidence="3">CBS 304.66</strain>
    </source>
</reference>
<dbReference type="Proteomes" id="UP000800093">
    <property type="component" value="Unassembled WGS sequence"/>
</dbReference>
<comment type="caution">
    <text evidence="2">The sequence shown here is derived from an EMBL/GenBank/DDBJ whole genome shotgun (WGS) entry which is preliminary data.</text>
</comment>
<dbReference type="EMBL" id="ML986679">
    <property type="protein sequence ID" value="KAF2260530.1"/>
    <property type="molecule type" value="Genomic_DNA"/>
</dbReference>
<dbReference type="OrthoDB" id="3782795at2759"/>
<name>A0A9P4K5L2_9PLEO</name>
<organism evidence="2 3">
    <name type="scientific">Lojkania enalia</name>
    <dbReference type="NCBI Taxonomy" id="147567"/>
    <lineage>
        <taxon>Eukaryota</taxon>
        <taxon>Fungi</taxon>
        <taxon>Dikarya</taxon>
        <taxon>Ascomycota</taxon>
        <taxon>Pezizomycotina</taxon>
        <taxon>Dothideomycetes</taxon>
        <taxon>Pleosporomycetidae</taxon>
        <taxon>Pleosporales</taxon>
        <taxon>Pleosporales incertae sedis</taxon>
        <taxon>Lojkania</taxon>
    </lineage>
</organism>
<keyword evidence="3" id="KW-1185">Reference proteome</keyword>
<protein>
    <submittedName>
        <fullName evidence="2">Uncharacterized protein</fullName>
    </submittedName>
</protein>
<keyword evidence="1" id="KW-1133">Transmembrane helix</keyword>
<keyword evidence="1" id="KW-0812">Transmembrane</keyword>
<accession>A0A9P4K5L2</accession>
<gene>
    <name evidence="2" type="ORF">CC78DRAFT_547434</name>
</gene>
<keyword evidence="1" id="KW-0472">Membrane</keyword>
<sequence length="144" mass="15915">MALAIPISYIVCCSIGLILSGGLIRRDAKPYRTNETDGVLRVDRRWEKAMAVVFDGAQVALLVNDITAVSMAIISTNRFNWVNLSITCTLQLIVGTNLARQLRALSIDRAFTYLPYVAIILLTARDVVFYLEDPLTLDSPGLLI</sequence>
<evidence type="ECO:0000313" key="2">
    <source>
        <dbReference type="EMBL" id="KAF2260530.1"/>
    </source>
</evidence>
<feature type="transmembrane region" description="Helical" evidence="1">
    <location>
        <begin position="111"/>
        <end position="131"/>
    </location>
</feature>
<proteinExistence type="predicted"/>
<feature type="transmembrane region" description="Helical" evidence="1">
    <location>
        <begin position="6"/>
        <end position="24"/>
    </location>
</feature>
<evidence type="ECO:0000256" key="1">
    <source>
        <dbReference type="SAM" id="Phobius"/>
    </source>
</evidence>
<evidence type="ECO:0000313" key="3">
    <source>
        <dbReference type="Proteomes" id="UP000800093"/>
    </source>
</evidence>